<feature type="signal peptide" evidence="3">
    <location>
        <begin position="1"/>
        <end position="29"/>
    </location>
</feature>
<evidence type="ECO:0000313" key="6">
    <source>
        <dbReference type="Proteomes" id="UP000002357"/>
    </source>
</evidence>
<dbReference type="Gene3D" id="2.60.20.10">
    <property type="entry name" value="Crystallins"/>
    <property type="match status" value="1"/>
</dbReference>
<dbReference type="InterPro" id="IPR001064">
    <property type="entry name" value="Beta/gamma_crystallin"/>
</dbReference>
<keyword evidence="2" id="KW-0677">Repeat</keyword>
<geneLocation type="plasmid" evidence="5 6">
    <name>pSCL4</name>
</geneLocation>
<dbReference type="SUPFAM" id="SSF49695">
    <property type="entry name" value="gamma-Crystallin-like"/>
    <property type="match status" value="1"/>
</dbReference>
<reference evidence="5 6" key="1">
    <citation type="journal article" date="2010" name="Genome Biol. Evol.">
        <title>The sequence of a 1.8-mb bacterial linear plasmid reveals a rich evolutionary reservoir of secondary metabolic pathways.</title>
        <authorList>
            <person name="Medema M.H."/>
            <person name="Trefzer A."/>
            <person name="Kovalchuk A."/>
            <person name="van den Berg M."/>
            <person name="Mueller U."/>
            <person name="Heijne W."/>
            <person name="Wu L."/>
            <person name="Alam M.T."/>
            <person name="Ronning C.M."/>
            <person name="Nierman W.C."/>
            <person name="Bovenberg R.A.L."/>
            <person name="Breitling R."/>
            <person name="Takano E."/>
        </authorList>
    </citation>
    <scope>NUCLEOTIDE SEQUENCE [LARGE SCALE GENOMIC DNA]</scope>
    <source>
        <strain evidence="6">ATCC 27064 / DSM 738 / JCM 4710 / NBRC 13307 / NCIMB 12785 / NRRL 3585 / VKM Ac-602</strain>
        <plasmid evidence="5">pSCL4</plasmid>
    </source>
</reference>
<organism evidence="5 6">
    <name type="scientific">Streptomyces clavuligerus</name>
    <dbReference type="NCBI Taxonomy" id="1901"/>
    <lineage>
        <taxon>Bacteria</taxon>
        <taxon>Bacillati</taxon>
        <taxon>Actinomycetota</taxon>
        <taxon>Actinomycetes</taxon>
        <taxon>Kitasatosporales</taxon>
        <taxon>Streptomycetaceae</taxon>
        <taxon>Streptomyces</taxon>
    </lineage>
</organism>
<name>D5SKA5_STRCL</name>
<feature type="domain" description="Beta/gamma crystallin 'Greek key'" evidence="4">
    <location>
        <begin position="42"/>
        <end position="88"/>
    </location>
</feature>
<gene>
    <name evidence="5" type="ORF">SCLAV_p0862</name>
</gene>
<protein>
    <recommendedName>
        <fullName evidence="4">Beta/gamma crystallin 'Greek key' domain-containing protein</fullName>
    </recommendedName>
</protein>
<evidence type="ECO:0000256" key="1">
    <source>
        <dbReference type="ARBA" id="ARBA00009646"/>
    </source>
</evidence>
<comment type="similarity">
    <text evidence="1">Belongs to the beta/gamma-crystallin family.</text>
</comment>
<evidence type="ECO:0000256" key="3">
    <source>
        <dbReference type="SAM" id="SignalP"/>
    </source>
</evidence>
<evidence type="ECO:0000259" key="4">
    <source>
        <dbReference type="PROSITE" id="PS50915"/>
    </source>
</evidence>
<accession>D5SKA5</accession>
<keyword evidence="6" id="KW-1185">Reference proteome</keyword>
<dbReference type="PROSITE" id="PS50915">
    <property type="entry name" value="CRYSTALLIN_BETA_GAMMA"/>
    <property type="match status" value="1"/>
</dbReference>
<dbReference type="OrthoDB" id="4260523at2"/>
<dbReference type="Proteomes" id="UP000002357">
    <property type="component" value="Plasmid pSCL4"/>
</dbReference>
<evidence type="ECO:0000256" key="2">
    <source>
        <dbReference type="ARBA" id="ARBA00022737"/>
    </source>
</evidence>
<proteinExistence type="inferred from homology"/>
<dbReference type="AlphaFoldDB" id="D5SKA5"/>
<dbReference type="GeneID" id="93733970"/>
<dbReference type="KEGG" id="sclf:BB341_28515"/>
<keyword evidence="3" id="KW-0732">Signal</keyword>
<dbReference type="RefSeq" id="WP_003963330.1">
    <property type="nucleotide sequence ID" value="NZ_CM000914.1"/>
</dbReference>
<dbReference type="InterPro" id="IPR011024">
    <property type="entry name" value="G_crystallin-like"/>
</dbReference>
<evidence type="ECO:0000313" key="5">
    <source>
        <dbReference type="EMBL" id="EFG04348.2"/>
    </source>
</evidence>
<dbReference type="EMBL" id="CM000914">
    <property type="protein sequence ID" value="EFG04348.2"/>
    <property type="molecule type" value="Genomic_DNA"/>
</dbReference>
<keyword evidence="5" id="KW-0614">Plasmid</keyword>
<feature type="chain" id="PRO_5003076158" description="Beta/gamma crystallin 'Greek key' domain-containing protein" evidence="3">
    <location>
        <begin position="30"/>
        <end position="128"/>
    </location>
</feature>
<sequence length="128" mass="13955">MLRRLRSTGLLAGAASLLLALGTTGPADAAPQHQRFGTGGNLVAIVYEHMNFQGASLSLYSESCVFGEQHQNLPGQWNDQISSIRILGGCDLRGYEHTDHGGNVARWNRSSSYLAHWNDRISSVGFRI</sequence>